<dbReference type="Gene3D" id="3.10.20.860">
    <property type="match status" value="1"/>
</dbReference>
<sequence length="72" mass="8131">MECLYCKGQMHRGTAPFTIDRKGYHISWDAIPAWVCDQCGESLFETHEVELIQEALTVLDRETADLVTSSSP</sequence>
<gene>
    <name evidence="1" type="ORF">H6F99_05190</name>
</gene>
<reference evidence="1 2" key="1">
    <citation type="journal article" date="2020" name="ISME J.">
        <title>Comparative genomics reveals insights into cyanobacterial evolution and habitat adaptation.</title>
        <authorList>
            <person name="Chen M.Y."/>
            <person name="Teng W.K."/>
            <person name="Zhao L."/>
            <person name="Hu C.X."/>
            <person name="Zhou Y.K."/>
            <person name="Han B.P."/>
            <person name="Song L.R."/>
            <person name="Shu W.S."/>
        </authorList>
    </citation>
    <scope>NUCLEOTIDE SEQUENCE [LARGE SCALE GENOMIC DNA]</scope>
    <source>
        <strain evidence="1 2">FACHB-1040</strain>
    </source>
</reference>
<organism evidence="1 2">
    <name type="scientific">Aphanizomenon flos-aquae FACHB-1040</name>
    <dbReference type="NCBI Taxonomy" id="2692887"/>
    <lineage>
        <taxon>Bacteria</taxon>
        <taxon>Bacillati</taxon>
        <taxon>Cyanobacteriota</taxon>
        <taxon>Cyanophyceae</taxon>
        <taxon>Nostocales</taxon>
        <taxon>Aphanizomenonaceae</taxon>
        <taxon>Aphanizomenon</taxon>
    </lineage>
</organism>
<proteinExistence type="predicted"/>
<protein>
    <submittedName>
        <fullName evidence="1">YgiT-type zinc finger protein</fullName>
    </submittedName>
</protein>
<dbReference type="EMBL" id="JACJQT010000009">
    <property type="protein sequence ID" value="MBD2277732.1"/>
    <property type="molecule type" value="Genomic_DNA"/>
</dbReference>
<comment type="caution">
    <text evidence="1">The sequence shown here is derived from an EMBL/GenBank/DDBJ whole genome shotgun (WGS) entry which is preliminary data.</text>
</comment>
<evidence type="ECO:0000313" key="1">
    <source>
        <dbReference type="EMBL" id="MBD2277732.1"/>
    </source>
</evidence>
<dbReference type="InterPro" id="IPR022453">
    <property type="entry name" value="Znf_MqsA-type"/>
</dbReference>
<accession>A0ABR8BVK7</accession>
<dbReference type="RefSeq" id="WP_190382438.1">
    <property type="nucleotide sequence ID" value="NZ_JACJQT010000009.1"/>
</dbReference>
<name>A0ABR8BVK7_APHFL</name>
<dbReference type="NCBIfam" id="TIGR03831">
    <property type="entry name" value="YgiT_finger"/>
    <property type="match status" value="1"/>
</dbReference>
<keyword evidence="2" id="KW-1185">Reference proteome</keyword>
<dbReference type="Proteomes" id="UP000606721">
    <property type="component" value="Unassembled WGS sequence"/>
</dbReference>
<evidence type="ECO:0000313" key="2">
    <source>
        <dbReference type="Proteomes" id="UP000606721"/>
    </source>
</evidence>